<dbReference type="Proteomes" id="UP000028582">
    <property type="component" value="Unassembled WGS sequence"/>
</dbReference>
<sequence>MGARLNNFTRNGAPRHVLLATWLHMKALVEDEILTMPTPPSKDRGQKRKRVSVGGRLLTHEVLQEIEASTARSGAKGRKHANTSSSGAKPSKKTTSISPSVDTGSDIVDSTVV</sequence>
<evidence type="ECO:0000256" key="1">
    <source>
        <dbReference type="SAM" id="MobiDB-lite"/>
    </source>
</evidence>
<protein>
    <submittedName>
        <fullName evidence="2">Uncharacterized protein</fullName>
    </submittedName>
</protein>
<reference evidence="2 3" key="1">
    <citation type="submission" date="2013-11" db="EMBL/GenBank/DDBJ databases">
        <title>The Genome Sequence of Phytophthora parasitica P1976.</title>
        <authorList>
            <consortium name="The Broad Institute Genomics Platform"/>
            <person name="Russ C."/>
            <person name="Tyler B."/>
            <person name="Panabieres F."/>
            <person name="Shan W."/>
            <person name="Tripathy S."/>
            <person name="Grunwald N."/>
            <person name="Machado M."/>
            <person name="Johnson C.S."/>
            <person name="Walker B."/>
            <person name="Young S."/>
            <person name="Zeng Q."/>
            <person name="Gargeya S."/>
            <person name="Fitzgerald M."/>
            <person name="Haas B."/>
            <person name="Abouelleil A."/>
            <person name="Allen A.W."/>
            <person name="Alvarado L."/>
            <person name="Arachchi H.M."/>
            <person name="Berlin A.M."/>
            <person name="Chapman S.B."/>
            <person name="Gainer-Dewar J."/>
            <person name="Goldberg J."/>
            <person name="Griggs A."/>
            <person name="Gujja S."/>
            <person name="Hansen M."/>
            <person name="Howarth C."/>
            <person name="Imamovic A."/>
            <person name="Ireland A."/>
            <person name="Larimer J."/>
            <person name="McCowan C."/>
            <person name="Murphy C."/>
            <person name="Pearson M."/>
            <person name="Poon T.W."/>
            <person name="Priest M."/>
            <person name="Roberts A."/>
            <person name="Saif S."/>
            <person name="Shea T."/>
            <person name="Sisk P."/>
            <person name="Sykes S."/>
            <person name="Wortman J."/>
            <person name="Nusbaum C."/>
            <person name="Birren B."/>
        </authorList>
    </citation>
    <scope>NUCLEOTIDE SEQUENCE [LARGE SCALE GENOMIC DNA]</scope>
    <source>
        <strain evidence="2 3">P1976</strain>
    </source>
</reference>
<dbReference type="EMBL" id="ANJA01001941">
    <property type="protein sequence ID" value="ETO73208.1"/>
    <property type="molecule type" value="Genomic_DNA"/>
</dbReference>
<comment type="caution">
    <text evidence="2">The sequence shown here is derived from an EMBL/GenBank/DDBJ whole genome shotgun (WGS) entry which is preliminary data.</text>
</comment>
<name>A0A081A2U7_PHYNI</name>
<proteinExistence type="predicted"/>
<organism evidence="2 3">
    <name type="scientific">Phytophthora nicotianae P1976</name>
    <dbReference type="NCBI Taxonomy" id="1317066"/>
    <lineage>
        <taxon>Eukaryota</taxon>
        <taxon>Sar</taxon>
        <taxon>Stramenopiles</taxon>
        <taxon>Oomycota</taxon>
        <taxon>Peronosporomycetes</taxon>
        <taxon>Peronosporales</taxon>
        <taxon>Peronosporaceae</taxon>
        <taxon>Phytophthora</taxon>
    </lineage>
</organism>
<dbReference type="AlphaFoldDB" id="A0A081A2U7"/>
<evidence type="ECO:0000313" key="3">
    <source>
        <dbReference type="Proteomes" id="UP000028582"/>
    </source>
</evidence>
<dbReference type="OrthoDB" id="127968at2759"/>
<evidence type="ECO:0000313" key="2">
    <source>
        <dbReference type="EMBL" id="ETO73208.1"/>
    </source>
</evidence>
<accession>A0A081A2U7</accession>
<feature type="region of interest" description="Disordered" evidence="1">
    <location>
        <begin position="34"/>
        <end position="113"/>
    </location>
</feature>
<gene>
    <name evidence="2" type="ORF">F444_10827</name>
</gene>